<evidence type="ECO:0000259" key="1">
    <source>
        <dbReference type="Pfam" id="PF07883"/>
    </source>
</evidence>
<evidence type="ECO:0000313" key="2">
    <source>
        <dbReference type="EMBL" id="KAI6781460.1"/>
    </source>
</evidence>
<keyword evidence="3" id="KW-1185">Reference proteome</keyword>
<reference evidence="2" key="1">
    <citation type="journal article" date="2021" name="J Fungi (Basel)">
        <title>Genomic and Metabolomic Analyses of the Marine Fungus Emericellopsis cladophorae: Insights into Saltwater Adaptability Mechanisms and Its Biosynthetic Potential.</title>
        <authorList>
            <person name="Goncalves M.F.M."/>
            <person name="Hilario S."/>
            <person name="Van de Peer Y."/>
            <person name="Esteves A.C."/>
            <person name="Alves A."/>
        </authorList>
    </citation>
    <scope>NUCLEOTIDE SEQUENCE</scope>
    <source>
        <strain evidence="2">MUM 19.33</strain>
    </source>
</reference>
<comment type="caution">
    <text evidence="2">The sequence shown here is derived from an EMBL/GenBank/DDBJ whole genome shotgun (WGS) entry which is preliminary data.</text>
</comment>
<sequence length="137" mass="14766">MIGFTNTLRVQLTLASARPREAIKPLYDHELKNAPGKSVIGAEVSFSPDAWTPPHRHSGATVVATVTEGEVLSGMNGNPPKVYQVGESFMEMPGCHHTVGENNSKEKPAKMMVVFVIDTEVITNGGYAALMELDAGW</sequence>
<feature type="domain" description="Cupin type-2" evidence="1">
    <location>
        <begin position="44"/>
        <end position="115"/>
    </location>
</feature>
<accession>A0A9Q0BEC4</accession>
<reference evidence="2" key="2">
    <citation type="submission" date="2022-07" db="EMBL/GenBank/DDBJ databases">
        <authorList>
            <person name="Goncalves M.F.M."/>
            <person name="Hilario S."/>
            <person name="Van De Peer Y."/>
            <person name="Esteves A.C."/>
            <person name="Alves A."/>
        </authorList>
    </citation>
    <scope>NUCLEOTIDE SEQUENCE</scope>
    <source>
        <strain evidence="2">MUM 19.33</strain>
    </source>
</reference>
<dbReference type="InterPro" id="IPR011051">
    <property type="entry name" value="RmlC_Cupin_sf"/>
</dbReference>
<protein>
    <submittedName>
        <fullName evidence="2">Oxalate oxidase GF-3.8</fullName>
    </submittedName>
</protein>
<dbReference type="RefSeq" id="XP_051362316.1">
    <property type="nucleotide sequence ID" value="XM_051506299.1"/>
</dbReference>
<dbReference type="CDD" id="cd02234">
    <property type="entry name" value="cupin_BLR7677-like"/>
    <property type="match status" value="1"/>
</dbReference>
<dbReference type="EMBL" id="JAGIXG020000021">
    <property type="protein sequence ID" value="KAI6781460.1"/>
    <property type="molecule type" value="Genomic_DNA"/>
</dbReference>
<gene>
    <name evidence="2" type="ORF">J7T54_001422</name>
</gene>
<organism evidence="2 3">
    <name type="scientific">Emericellopsis cladophorae</name>
    <dbReference type="NCBI Taxonomy" id="2686198"/>
    <lineage>
        <taxon>Eukaryota</taxon>
        <taxon>Fungi</taxon>
        <taxon>Dikarya</taxon>
        <taxon>Ascomycota</taxon>
        <taxon>Pezizomycotina</taxon>
        <taxon>Sordariomycetes</taxon>
        <taxon>Hypocreomycetidae</taxon>
        <taxon>Hypocreales</taxon>
        <taxon>Bionectriaceae</taxon>
        <taxon>Emericellopsis</taxon>
    </lineage>
</organism>
<dbReference type="PANTHER" id="PTHR38599:SF1">
    <property type="entry name" value="CUPIN DOMAIN PROTEIN (AFU_ORTHOLOGUE AFUA_3G13620)"/>
    <property type="match status" value="1"/>
</dbReference>
<dbReference type="Pfam" id="PF07883">
    <property type="entry name" value="Cupin_2"/>
    <property type="match status" value="1"/>
</dbReference>
<dbReference type="OrthoDB" id="5793281at2759"/>
<dbReference type="InterPro" id="IPR013096">
    <property type="entry name" value="Cupin_2"/>
</dbReference>
<dbReference type="Gene3D" id="2.60.120.10">
    <property type="entry name" value="Jelly Rolls"/>
    <property type="match status" value="1"/>
</dbReference>
<dbReference type="InterPro" id="IPR014710">
    <property type="entry name" value="RmlC-like_jellyroll"/>
</dbReference>
<dbReference type="PANTHER" id="PTHR38599">
    <property type="entry name" value="CUPIN DOMAIN PROTEIN (AFU_ORTHOLOGUE AFUA_3G13620)"/>
    <property type="match status" value="1"/>
</dbReference>
<evidence type="ECO:0000313" key="3">
    <source>
        <dbReference type="Proteomes" id="UP001055219"/>
    </source>
</evidence>
<dbReference type="GeneID" id="75827941"/>
<name>A0A9Q0BEC4_9HYPO</name>
<proteinExistence type="predicted"/>
<dbReference type="SUPFAM" id="SSF51182">
    <property type="entry name" value="RmlC-like cupins"/>
    <property type="match status" value="1"/>
</dbReference>
<dbReference type="Proteomes" id="UP001055219">
    <property type="component" value="Unassembled WGS sequence"/>
</dbReference>
<dbReference type="AlphaFoldDB" id="A0A9Q0BEC4"/>